<dbReference type="PATRIC" id="fig|28229.4.peg.3209"/>
<dbReference type="OrthoDB" id="625456at2"/>
<comment type="caution">
    <text evidence="2">The sequence shown here is derived from an EMBL/GenBank/DDBJ whole genome shotgun (WGS) entry which is preliminary data.</text>
</comment>
<dbReference type="Gene3D" id="2.40.160.10">
    <property type="entry name" value="Porin"/>
    <property type="match status" value="1"/>
</dbReference>
<dbReference type="Proteomes" id="UP000029843">
    <property type="component" value="Unassembled WGS sequence"/>
</dbReference>
<evidence type="ECO:0000313" key="3">
    <source>
        <dbReference type="Proteomes" id="UP000029843"/>
    </source>
</evidence>
<dbReference type="SUPFAM" id="SSF56935">
    <property type="entry name" value="Porins"/>
    <property type="match status" value="1"/>
</dbReference>
<protein>
    <submittedName>
        <fullName evidence="2">Phosphate-selective porin O and P</fullName>
    </submittedName>
</protein>
<evidence type="ECO:0000313" key="2">
    <source>
        <dbReference type="EMBL" id="KGJ88975.1"/>
    </source>
</evidence>
<organism evidence="2 3">
    <name type="scientific">Colwellia psychrerythraea</name>
    <name type="common">Vibrio psychroerythus</name>
    <dbReference type="NCBI Taxonomy" id="28229"/>
    <lineage>
        <taxon>Bacteria</taxon>
        <taxon>Pseudomonadati</taxon>
        <taxon>Pseudomonadota</taxon>
        <taxon>Gammaproteobacteria</taxon>
        <taxon>Alteromonadales</taxon>
        <taxon>Colwelliaceae</taxon>
        <taxon>Colwellia</taxon>
    </lineage>
</organism>
<dbReference type="InterPro" id="IPR010870">
    <property type="entry name" value="Porin_O/P"/>
</dbReference>
<proteinExistence type="predicted"/>
<dbReference type="AlphaFoldDB" id="A0A099KFA1"/>
<dbReference type="Pfam" id="PF07396">
    <property type="entry name" value="Porin_O_P"/>
    <property type="match status" value="1"/>
</dbReference>
<feature type="chain" id="PRO_5001957168" evidence="1">
    <location>
        <begin position="21"/>
        <end position="159"/>
    </location>
</feature>
<name>A0A099KFA1_COLPS</name>
<accession>A0A099KFA1</accession>
<gene>
    <name evidence="2" type="ORF">ND2E_0268</name>
</gene>
<sequence precursor="true">MKAMIPAVALLLATSTSAWAEGTNSPTKRLESLEKQVEQLKGEIEEEHETTSSLVPKIKIGGAVRFQYSYEDYDEDNKDRGGDFDFETFRLDVNGSIGDVTLSAQYRWFQYMDVIHHAYVGYQFSDNWEGQVGITQVPFGNLSFNSNSFFFSSGYCVIL</sequence>
<feature type="signal peptide" evidence="1">
    <location>
        <begin position="1"/>
        <end position="20"/>
    </location>
</feature>
<reference evidence="2 3" key="1">
    <citation type="submission" date="2014-08" db="EMBL/GenBank/DDBJ databases">
        <title>Genomic and Phenotypic Diversity of Colwellia psychrerythraea strains from Disparate Marine Basins.</title>
        <authorList>
            <person name="Techtmann S.M."/>
            <person name="Stelling S.C."/>
            <person name="Utturkar S.M."/>
            <person name="Alshibli N."/>
            <person name="Harris A."/>
            <person name="Brown S.D."/>
            <person name="Hazen T.C."/>
        </authorList>
    </citation>
    <scope>NUCLEOTIDE SEQUENCE [LARGE SCALE GENOMIC DNA]</scope>
    <source>
        <strain evidence="2 3">ND2E</strain>
    </source>
</reference>
<keyword evidence="1" id="KW-0732">Signal</keyword>
<dbReference type="RefSeq" id="WP_033094877.1">
    <property type="nucleotide sequence ID" value="NZ_JQED01000042.1"/>
</dbReference>
<evidence type="ECO:0000256" key="1">
    <source>
        <dbReference type="SAM" id="SignalP"/>
    </source>
</evidence>
<dbReference type="InterPro" id="IPR023614">
    <property type="entry name" value="Porin_dom_sf"/>
</dbReference>
<dbReference type="EMBL" id="JQED01000042">
    <property type="protein sequence ID" value="KGJ88975.1"/>
    <property type="molecule type" value="Genomic_DNA"/>
</dbReference>